<organism evidence="3 4">
    <name type="scientific">Marmoricola endophyticus</name>
    <dbReference type="NCBI Taxonomy" id="2040280"/>
    <lineage>
        <taxon>Bacteria</taxon>
        <taxon>Bacillati</taxon>
        <taxon>Actinomycetota</taxon>
        <taxon>Actinomycetes</taxon>
        <taxon>Propionibacteriales</taxon>
        <taxon>Nocardioidaceae</taxon>
        <taxon>Marmoricola</taxon>
    </lineage>
</organism>
<dbReference type="AlphaFoldDB" id="A0A917BPK3"/>
<evidence type="ECO:0000313" key="4">
    <source>
        <dbReference type="Proteomes" id="UP000649179"/>
    </source>
</evidence>
<comment type="caution">
    <text evidence="3">The sequence shown here is derived from an EMBL/GenBank/DDBJ whole genome shotgun (WGS) entry which is preliminary data.</text>
</comment>
<feature type="chain" id="PRO_5037517682" evidence="1">
    <location>
        <begin position="25"/>
        <end position="412"/>
    </location>
</feature>
<keyword evidence="4" id="KW-1185">Reference proteome</keyword>
<accession>A0A917BPK3</accession>
<dbReference type="Proteomes" id="UP000649179">
    <property type="component" value="Unassembled WGS sequence"/>
</dbReference>
<reference evidence="3" key="2">
    <citation type="submission" date="2020-09" db="EMBL/GenBank/DDBJ databases">
        <authorList>
            <person name="Sun Q."/>
            <person name="Zhou Y."/>
        </authorList>
    </citation>
    <scope>NUCLEOTIDE SEQUENCE</scope>
    <source>
        <strain evidence="3">CGMCC 1.16067</strain>
    </source>
</reference>
<dbReference type="RefSeq" id="WP_188780296.1">
    <property type="nucleotide sequence ID" value="NZ_BMKQ01000001.1"/>
</dbReference>
<name>A0A917BPK3_9ACTN</name>
<dbReference type="Pfam" id="PF13529">
    <property type="entry name" value="Peptidase_C39_2"/>
    <property type="match status" value="1"/>
</dbReference>
<dbReference type="EMBL" id="BMKQ01000001">
    <property type="protein sequence ID" value="GGF52080.1"/>
    <property type="molecule type" value="Genomic_DNA"/>
</dbReference>
<dbReference type="InterPro" id="IPR039564">
    <property type="entry name" value="Peptidase_C39-like"/>
</dbReference>
<feature type="signal peptide" evidence="1">
    <location>
        <begin position="1"/>
        <end position="24"/>
    </location>
</feature>
<protein>
    <submittedName>
        <fullName evidence="3">Membrane protein</fullName>
    </submittedName>
</protein>
<evidence type="ECO:0000313" key="3">
    <source>
        <dbReference type="EMBL" id="GGF52080.1"/>
    </source>
</evidence>
<gene>
    <name evidence="3" type="ORF">GCM10011519_27600</name>
</gene>
<evidence type="ECO:0000259" key="2">
    <source>
        <dbReference type="Pfam" id="PF13529"/>
    </source>
</evidence>
<sequence>MRPLPAAVASLLLGAAALTVPAGAASAAAPAPGSPRYASVVGAGFAGGTHNGTAYRSGRLVLDHATSTTASGRGTLENASWYSGWVTPGTSFTELIASWKATTAPGSFVRIGLQAKTTAGTYTSVDDTATWAEQDDVVRRASASAQPDDTASVATDTFKAHAGTRFVAWRMRVVLTRPAGKPGPSVVKVGGVASTPTPWSGHTSAPLYGARTLAVPTYSQMTHRGEYPQYGNGGEAWCSPTSVAMLLGYYKRLPPASSYAWVAAGDADRYVDGVARMTYDYAYQGTGNWPFNTAVAATYAGDAFVTRLTSLRDVEQLVHAGIPVAISVSFGKGELSGAPISASNGHLVVVSGFTAAGNPVVNDPAGPSNGSVRRTYDRGQLERAWMGHSYGTAYIVRDAAHPLPPAGSAPRW</sequence>
<reference evidence="3" key="1">
    <citation type="journal article" date="2014" name="Int. J. Syst. Evol. Microbiol.">
        <title>Complete genome sequence of Corynebacterium casei LMG S-19264T (=DSM 44701T), isolated from a smear-ripened cheese.</title>
        <authorList>
            <consortium name="US DOE Joint Genome Institute (JGI-PGF)"/>
            <person name="Walter F."/>
            <person name="Albersmeier A."/>
            <person name="Kalinowski J."/>
            <person name="Ruckert C."/>
        </authorList>
    </citation>
    <scope>NUCLEOTIDE SEQUENCE</scope>
    <source>
        <strain evidence="3">CGMCC 1.16067</strain>
    </source>
</reference>
<dbReference type="Gene3D" id="3.90.70.10">
    <property type="entry name" value="Cysteine proteinases"/>
    <property type="match status" value="1"/>
</dbReference>
<feature type="domain" description="Peptidase C39-like" evidence="2">
    <location>
        <begin position="213"/>
        <end position="365"/>
    </location>
</feature>
<evidence type="ECO:0000256" key="1">
    <source>
        <dbReference type="SAM" id="SignalP"/>
    </source>
</evidence>
<keyword evidence="1" id="KW-0732">Signal</keyword>
<proteinExistence type="predicted"/>